<organism evidence="2 3">
    <name type="scientific">Parendozoicomonas callyspongiae</name>
    <dbReference type="NCBI Taxonomy" id="2942213"/>
    <lineage>
        <taxon>Bacteria</taxon>
        <taxon>Pseudomonadati</taxon>
        <taxon>Pseudomonadota</taxon>
        <taxon>Gammaproteobacteria</taxon>
        <taxon>Oceanospirillales</taxon>
        <taxon>Endozoicomonadaceae</taxon>
        <taxon>Parendozoicomonas</taxon>
    </lineage>
</organism>
<evidence type="ECO:0000256" key="1">
    <source>
        <dbReference type="SAM" id="MobiDB-lite"/>
    </source>
</evidence>
<evidence type="ECO:0008006" key="4">
    <source>
        <dbReference type="Google" id="ProtNLM"/>
    </source>
</evidence>
<keyword evidence="3" id="KW-1185">Reference proteome</keyword>
<protein>
    <recommendedName>
        <fullName evidence="4">SET domain-containing protein</fullName>
    </recommendedName>
</protein>
<evidence type="ECO:0000313" key="3">
    <source>
        <dbReference type="Proteomes" id="UP001203338"/>
    </source>
</evidence>
<accession>A0ABT0PEE3</accession>
<feature type="region of interest" description="Disordered" evidence="1">
    <location>
        <begin position="997"/>
        <end position="1019"/>
    </location>
</feature>
<dbReference type="EMBL" id="JAMFLX010000007">
    <property type="protein sequence ID" value="MCL6269678.1"/>
    <property type="molecule type" value="Genomic_DNA"/>
</dbReference>
<proteinExistence type="predicted"/>
<name>A0ABT0PEE3_9GAMM</name>
<gene>
    <name evidence="2" type="ORF">M3P05_06965</name>
</gene>
<evidence type="ECO:0000313" key="2">
    <source>
        <dbReference type="EMBL" id="MCL6269678.1"/>
    </source>
</evidence>
<dbReference type="RefSeq" id="WP_249698744.1">
    <property type="nucleotide sequence ID" value="NZ_JAMFLX010000007.1"/>
</dbReference>
<sequence length="1019" mass="115904">MDTGASFQSRSFSGRTIGSAEARLTCQPKGNNKLRRQVKITTEPDVSFVSLPEVAMQSGSSGITEPVSVLSRKATVLKTQFYPLIEQKKGVFFIPRDLSDKNGMLLPPSPVMCDAIDAFQKANLIRKKSKVHNMGVNLKEGTKPVSEFQVVGIYHGQQIRFREMIEAELVTAGIWNGEGKKPPRWCVWYCDKNGGRICSRLPHYQAWSRYAGYTVGRSRITLGIDAIDSHFPISHINCATASKNANIVLLPCIHPEWVVGTHPDGIELKQDIPDDAYQLIAVADRSIHSGEELLLDYMPDISHTTEEAEKRHYFWGAENYYYPRVSVNNISIEFTLGGAQIHLSPLSGNSICNISELRQAIQRAFDEGMNINDVASFLKAKDFLNPLTARNTWDTGDVQYFCELANIRMPDEGYGHLTYLYHCTDENNALDNNGKNYLEGFLENSLLGTASPKKRPEYLHEVVTYMEVIIKAIEKELSELKKKVMDTVVSGEVTEKMSDRERQLNLVHKELDSFRGKLYVESEAERKARKRTTSKAALQRIEEAQPMEMELMEPVTKRTSPFLQEADREKMNSGSVCRKNSNSYRKKRFARRNMIMARTGHSQQARSSNPEGAPVRALDHLKAASVSSNASSEHYAKACVRYYQQGKGVLGDKIKHLRKTDLPLPTYGAIEYKEGMSWQVEHARYLIWKFTESEQERNEILLGTNTFLSMLALLDSGHPDFEVMLKNHLWFELKISGPGIYMGSEEKRNKVIDIKVNRINRCTNKSKWESKIKIIPRLQKKLQTDSWGSEAIRYMLRADNVYVISHGKNRLYMREILDNLSDMEPGNDLYNTLLMGLFEAINFKLRKSHYSKIIKDNEKLAIQLPDITGLSLHNNKVSEASMLLWVLVNQGGFEKVPYSSVTKNSLYTALSLIEDPDRHLISWKQIVSVIACHTPGRSFKRSLNKHENIPMAKGFDLEEIYKKRDELPAVIFKDYVARPNPPESQKRAHGICRRAPKVKRTCDSDSESGSDFESESEWL</sequence>
<comment type="caution">
    <text evidence="2">The sequence shown here is derived from an EMBL/GenBank/DDBJ whole genome shotgun (WGS) entry which is preliminary data.</text>
</comment>
<feature type="compositionally biased region" description="Acidic residues" evidence="1">
    <location>
        <begin position="1004"/>
        <end position="1019"/>
    </location>
</feature>
<dbReference type="Proteomes" id="UP001203338">
    <property type="component" value="Unassembled WGS sequence"/>
</dbReference>
<reference evidence="2 3" key="1">
    <citation type="submission" date="2022-05" db="EMBL/GenBank/DDBJ databases">
        <authorList>
            <person name="Park J.-S."/>
        </authorList>
    </citation>
    <scope>NUCLEOTIDE SEQUENCE [LARGE SCALE GENOMIC DNA]</scope>
    <source>
        <strain evidence="2 3">2012CJ34-2</strain>
    </source>
</reference>